<evidence type="ECO:0000259" key="1">
    <source>
        <dbReference type="Pfam" id="PF01850"/>
    </source>
</evidence>
<comment type="caution">
    <text evidence="2">The sequence shown here is derived from an EMBL/GenBank/DDBJ whole genome shotgun (WGS) entry which is preliminary data.</text>
</comment>
<dbReference type="Gene3D" id="3.40.50.1010">
    <property type="entry name" value="5'-nuclease"/>
    <property type="match status" value="1"/>
</dbReference>
<dbReference type="EMBL" id="PEZJ01000025">
    <property type="protein sequence ID" value="PIS13856.1"/>
    <property type="molecule type" value="Genomic_DNA"/>
</dbReference>
<feature type="domain" description="PIN" evidence="1">
    <location>
        <begin position="2"/>
        <end position="124"/>
    </location>
</feature>
<sequence>MIFLDTNYFLRFLLKDNQSQYLIVKRLFIRASHGKVKLFTSLVVFFEICWVLRSYYGKRKGNLCLMLEKLLKMNFINFPERYLLEKSLNLFEKENLSFEDCYNFILAKEKKVASFATFDKKLKAKFKALQ</sequence>
<evidence type="ECO:0000313" key="2">
    <source>
        <dbReference type="EMBL" id="PIS13856.1"/>
    </source>
</evidence>
<dbReference type="Pfam" id="PF01850">
    <property type="entry name" value="PIN"/>
    <property type="match status" value="1"/>
</dbReference>
<name>A0A2H0WMH5_9BACT</name>
<proteinExistence type="predicted"/>
<evidence type="ECO:0000313" key="3">
    <source>
        <dbReference type="Proteomes" id="UP000230033"/>
    </source>
</evidence>
<dbReference type="InterPro" id="IPR002716">
    <property type="entry name" value="PIN_dom"/>
</dbReference>
<dbReference type="InterPro" id="IPR029060">
    <property type="entry name" value="PIN-like_dom_sf"/>
</dbReference>
<organism evidence="2 3">
    <name type="scientific">Candidatus Shapirobacteria bacterium CG09_land_8_20_14_0_10_47_13</name>
    <dbReference type="NCBI Taxonomy" id="1974481"/>
    <lineage>
        <taxon>Bacteria</taxon>
        <taxon>Candidatus Shapironibacteriota</taxon>
    </lineage>
</organism>
<dbReference type="SUPFAM" id="SSF88723">
    <property type="entry name" value="PIN domain-like"/>
    <property type="match status" value="1"/>
</dbReference>
<reference evidence="3" key="1">
    <citation type="submission" date="2017-09" db="EMBL/GenBank/DDBJ databases">
        <title>Depth-based differentiation of microbial function through sediment-hosted aquifers and enrichment of novel symbionts in the deep terrestrial subsurface.</title>
        <authorList>
            <person name="Probst A.J."/>
            <person name="Ladd B."/>
            <person name="Jarett J.K."/>
            <person name="Geller-Mcgrath D.E."/>
            <person name="Sieber C.M.K."/>
            <person name="Emerson J.B."/>
            <person name="Anantharaman K."/>
            <person name="Thomas B.C."/>
            <person name="Malmstrom R."/>
            <person name="Stieglmeier M."/>
            <person name="Klingl A."/>
            <person name="Woyke T."/>
            <person name="Ryan C.M."/>
            <person name="Banfield J.F."/>
        </authorList>
    </citation>
    <scope>NUCLEOTIDE SEQUENCE [LARGE SCALE GENOMIC DNA]</scope>
</reference>
<dbReference type="Proteomes" id="UP000230033">
    <property type="component" value="Unassembled WGS sequence"/>
</dbReference>
<gene>
    <name evidence="2" type="ORF">COT65_02045</name>
</gene>
<dbReference type="AlphaFoldDB" id="A0A2H0WMH5"/>
<protein>
    <recommendedName>
        <fullName evidence="1">PIN domain-containing protein</fullName>
    </recommendedName>
</protein>
<accession>A0A2H0WMH5</accession>